<dbReference type="GO" id="GO:0003676">
    <property type="term" value="F:nucleic acid binding"/>
    <property type="evidence" value="ECO:0007669"/>
    <property type="project" value="InterPro"/>
</dbReference>
<dbReference type="GO" id="GO:0009266">
    <property type="term" value="P:response to temperature stimulus"/>
    <property type="evidence" value="ECO:0007669"/>
    <property type="project" value="UniProtKB-ARBA"/>
</dbReference>
<dbReference type="InterPro" id="IPR011545">
    <property type="entry name" value="DEAD/DEAH_box_helicase_dom"/>
</dbReference>
<dbReference type="InterPro" id="IPR028622">
    <property type="entry name" value="DEAD_helicase_RhlE"/>
</dbReference>
<dbReference type="InterPro" id="IPR014001">
    <property type="entry name" value="Helicase_ATP-bd"/>
</dbReference>
<dbReference type="GO" id="GO:0005524">
    <property type="term" value="F:ATP binding"/>
    <property type="evidence" value="ECO:0007669"/>
    <property type="project" value="UniProtKB-UniRule"/>
</dbReference>
<evidence type="ECO:0000256" key="8">
    <source>
        <dbReference type="PROSITE-ProRule" id="PRU00552"/>
    </source>
</evidence>
<organism evidence="13 14">
    <name type="scientific">Marinobacterium lacunae</name>
    <dbReference type="NCBI Taxonomy" id="1232683"/>
    <lineage>
        <taxon>Bacteria</taxon>
        <taxon>Pseudomonadati</taxon>
        <taxon>Pseudomonadota</taxon>
        <taxon>Gammaproteobacteria</taxon>
        <taxon>Oceanospirillales</taxon>
        <taxon>Oceanospirillaceae</taxon>
        <taxon>Marinobacterium</taxon>
    </lineage>
</organism>
<feature type="domain" description="DEAD-box RNA helicase Q" evidence="12">
    <location>
        <begin position="1"/>
        <end position="29"/>
    </location>
</feature>
<dbReference type="InterPro" id="IPR044742">
    <property type="entry name" value="DEAD/DEAH_RhlB"/>
</dbReference>
<keyword evidence="3 7" id="KW-0378">Hydrolase</keyword>
<feature type="compositionally biased region" description="Polar residues" evidence="9">
    <location>
        <begin position="421"/>
        <end position="432"/>
    </location>
</feature>
<feature type="region of interest" description="Disordered" evidence="9">
    <location>
        <begin position="375"/>
        <end position="432"/>
    </location>
</feature>
<sequence>MSFASLGLSDPILKAVAEQGYDTPSPIQQQAIPAVLEGKDVMAAAQTGTGKTAGFTLPILERLLTGERAKPNQVRTLILTPTRELAAQVAESVRTYGKHLPLRSTVVFGGVSINPQMIALRKGVDLLIATPGRLLDLYKQNAVRFNQLEVLVLDEADRMLDMGFIHDIKRILALLPPKRQNLLFSATFSKEIRELAKGLVHEPVEISVTPRNSTAETVKQWISPVDKNAKAPVLIKLIKDHGWHQVLVFTRTKHGANKLTTQLEKAGIKAAAIHGNKSQNARTKALNEFKTNTLQALVATDIAARGLDIDQLPQVVNFDLPNVPEDYVHRIGRTGRAGATGQAVSLVCADEIDQLRAIERLINQLLTREVVDGFDPTHALPESRLDTRPARRSRPKKPKPQHRDGQRSGDTHRGHQPRSKGASNTPRGNKQR</sequence>
<dbReference type="PROSITE" id="PS51194">
    <property type="entry name" value="HELICASE_CTER"/>
    <property type="match status" value="1"/>
</dbReference>
<evidence type="ECO:0000259" key="12">
    <source>
        <dbReference type="PROSITE" id="PS51195"/>
    </source>
</evidence>
<dbReference type="PROSITE" id="PS00039">
    <property type="entry name" value="DEAD_ATP_HELICASE"/>
    <property type="match status" value="1"/>
</dbReference>
<evidence type="ECO:0000313" key="14">
    <source>
        <dbReference type="Proteomes" id="UP000028252"/>
    </source>
</evidence>
<feature type="compositionally biased region" description="Basic and acidic residues" evidence="9">
    <location>
        <begin position="401"/>
        <end position="413"/>
    </location>
</feature>
<dbReference type="PATRIC" id="fig|1232683.4.peg.1837"/>
<evidence type="ECO:0000259" key="11">
    <source>
        <dbReference type="PROSITE" id="PS51194"/>
    </source>
</evidence>
<dbReference type="CDD" id="cd00268">
    <property type="entry name" value="DEADc"/>
    <property type="match status" value="1"/>
</dbReference>
<dbReference type="CDD" id="cd18787">
    <property type="entry name" value="SF2_C_DEAD"/>
    <property type="match status" value="1"/>
</dbReference>
<protein>
    <recommendedName>
        <fullName evidence="7">ATP-dependent RNA helicase RhlE</fullName>
        <ecNumber evidence="7">3.6.4.13</ecNumber>
    </recommendedName>
</protein>
<dbReference type="InterPro" id="IPR000629">
    <property type="entry name" value="RNA-helicase_DEAD-box_CS"/>
</dbReference>
<dbReference type="FunFam" id="3.40.50.300:FF:000108">
    <property type="entry name" value="ATP-dependent RNA helicase RhlE"/>
    <property type="match status" value="1"/>
</dbReference>
<reference evidence="13 14" key="1">
    <citation type="submission" date="2014-04" db="EMBL/GenBank/DDBJ databases">
        <title>Marinobacterium kochiensis sp. nov., isolated from sediment sample collected from Kochi backwaters in Kerala, India.</title>
        <authorList>
            <person name="Singh A."/>
            <person name="Pinnaka A.K."/>
        </authorList>
    </citation>
    <scope>NUCLEOTIDE SEQUENCE [LARGE SCALE GENOMIC DNA]</scope>
    <source>
        <strain evidence="13 14">AK27</strain>
    </source>
</reference>
<evidence type="ECO:0000256" key="2">
    <source>
        <dbReference type="ARBA" id="ARBA00022741"/>
    </source>
</evidence>
<dbReference type="Pfam" id="PF00270">
    <property type="entry name" value="DEAD"/>
    <property type="match status" value="1"/>
</dbReference>
<keyword evidence="14" id="KW-1185">Reference proteome</keyword>
<evidence type="ECO:0000259" key="10">
    <source>
        <dbReference type="PROSITE" id="PS51192"/>
    </source>
</evidence>
<dbReference type="EC" id="3.6.4.13" evidence="7"/>
<dbReference type="GO" id="GO:0003724">
    <property type="term" value="F:RNA helicase activity"/>
    <property type="evidence" value="ECO:0007669"/>
    <property type="project" value="UniProtKB-UniRule"/>
</dbReference>
<dbReference type="HAMAP" id="MF_00968">
    <property type="entry name" value="DEAD_helicase_RhlE"/>
    <property type="match status" value="1"/>
</dbReference>
<dbReference type="PROSITE" id="PS51192">
    <property type="entry name" value="HELICASE_ATP_BIND_1"/>
    <property type="match status" value="1"/>
</dbReference>
<dbReference type="InterPro" id="IPR050079">
    <property type="entry name" value="DEAD_box_RNA_helicase"/>
</dbReference>
<evidence type="ECO:0000313" key="13">
    <source>
        <dbReference type="EMBL" id="KEA64127.1"/>
    </source>
</evidence>
<dbReference type="InterPro" id="IPR027417">
    <property type="entry name" value="P-loop_NTPase"/>
</dbReference>
<keyword evidence="2 7" id="KW-0547">Nucleotide-binding</keyword>
<dbReference type="EMBL" id="JMQN01000021">
    <property type="protein sequence ID" value="KEA64127.1"/>
    <property type="molecule type" value="Genomic_DNA"/>
</dbReference>
<proteinExistence type="inferred from homology"/>
<comment type="similarity">
    <text evidence="7">Belongs to the DEAD box helicase family. RhlE subfamily.</text>
</comment>
<evidence type="ECO:0000256" key="5">
    <source>
        <dbReference type="ARBA" id="ARBA00022840"/>
    </source>
</evidence>
<evidence type="ECO:0000256" key="9">
    <source>
        <dbReference type="SAM" id="MobiDB-lite"/>
    </source>
</evidence>
<dbReference type="PANTHER" id="PTHR47959:SF13">
    <property type="entry name" value="ATP-DEPENDENT RNA HELICASE RHLE"/>
    <property type="match status" value="1"/>
</dbReference>
<dbReference type="FunFam" id="3.40.50.300:FF:000468">
    <property type="entry name" value="ATP-dependent RNA helicase RhlE"/>
    <property type="match status" value="1"/>
</dbReference>
<name>A0A081G022_9GAMM</name>
<dbReference type="PANTHER" id="PTHR47959">
    <property type="entry name" value="ATP-DEPENDENT RNA HELICASE RHLE-RELATED"/>
    <property type="match status" value="1"/>
</dbReference>
<gene>
    <name evidence="7" type="primary">rhlE</name>
    <name evidence="13" type="ORF">ADIMK_1862</name>
</gene>
<dbReference type="PROSITE" id="PS51195">
    <property type="entry name" value="Q_MOTIF"/>
    <property type="match status" value="1"/>
</dbReference>
<dbReference type="RefSeq" id="WP_036186668.1">
    <property type="nucleotide sequence ID" value="NZ_JMQN01000021.1"/>
</dbReference>
<comment type="catalytic activity">
    <reaction evidence="6 7">
        <text>ATP + H2O = ADP + phosphate + H(+)</text>
        <dbReference type="Rhea" id="RHEA:13065"/>
        <dbReference type="ChEBI" id="CHEBI:15377"/>
        <dbReference type="ChEBI" id="CHEBI:15378"/>
        <dbReference type="ChEBI" id="CHEBI:30616"/>
        <dbReference type="ChEBI" id="CHEBI:43474"/>
        <dbReference type="ChEBI" id="CHEBI:456216"/>
        <dbReference type="EC" id="3.6.4.13"/>
    </reaction>
</comment>
<evidence type="ECO:0000256" key="6">
    <source>
        <dbReference type="ARBA" id="ARBA00047984"/>
    </source>
</evidence>
<dbReference type="GO" id="GO:0016887">
    <property type="term" value="F:ATP hydrolysis activity"/>
    <property type="evidence" value="ECO:0007669"/>
    <property type="project" value="RHEA"/>
</dbReference>
<dbReference type="SMART" id="SM00490">
    <property type="entry name" value="HELICc"/>
    <property type="match status" value="1"/>
</dbReference>
<feature type="short sequence motif" description="Q motif" evidence="8">
    <location>
        <begin position="1"/>
        <end position="29"/>
    </location>
</feature>
<dbReference type="GO" id="GO:0042255">
    <property type="term" value="P:ribosome assembly"/>
    <property type="evidence" value="ECO:0007669"/>
    <property type="project" value="InterPro"/>
</dbReference>
<keyword evidence="5 7" id="KW-0067">ATP-binding</keyword>
<dbReference type="OrthoDB" id="9808889at2"/>
<accession>A0A081G022</accession>
<feature type="compositionally biased region" description="Basic residues" evidence="9">
    <location>
        <begin position="390"/>
        <end position="400"/>
    </location>
</feature>
<evidence type="ECO:0000256" key="3">
    <source>
        <dbReference type="ARBA" id="ARBA00022801"/>
    </source>
</evidence>
<dbReference type="AlphaFoldDB" id="A0A081G022"/>
<dbReference type="GO" id="GO:0005829">
    <property type="term" value="C:cytosol"/>
    <property type="evidence" value="ECO:0007669"/>
    <property type="project" value="TreeGrafter"/>
</dbReference>
<dbReference type="Gene3D" id="3.40.50.300">
    <property type="entry name" value="P-loop containing nucleotide triphosphate hydrolases"/>
    <property type="match status" value="2"/>
</dbReference>
<comment type="function">
    <text evidence="7">DEAD-box RNA helicase involved in ribosome assembly. Has RNA-dependent ATPase activity and unwinds double-stranded RNA.</text>
</comment>
<feature type="domain" description="Helicase ATP-binding" evidence="10">
    <location>
        <begin position="32"/>
        <end position="206"/>
    </location>
</feature>
<evidence type="ECO:0000256" key="4">
    <source>
        <dbReference type="ARBA" id="ARBA00022806"/>
    </source>
</evidence>
<dbReference type="InterPro" id="IPR014014">
    <property type="entry name" value="RNA_helicase_DEAD_Q_motif"/>
</dbReference>
<dbReference type="Proteomes" id="UP000028252">
    <property type="component" value="Unassembled WGS sequence"/>
</dbReference>
<comment type="subcellular location">
    <subcellularLocation>
        <location evidence="7">Cytoplasm</location>
    </subcellularLocation>
</comment>
<keyword evidence="1 7" id="KW-0963">Cytoplasm</keyword>
<dbReference type="STRING" id="1232683.ADIMK_1862"/>
<dbReference type="SUPFAM" id="SSF52540">
    <property type="entry name" value="P-loop containing nucleoside triphosphate hydrolases"/>
    <property type="match status" value="1"/>
</dbReference>
<feature type="domain" description="Helicase C-terminal" evidence="11">
    <location>
        <begin position="217"/>
        <end position="382"/>
    </location>
</feature>
<comment type="caution">
    <text evidence="13">The sequence shown here is derived from an EMBL/GenBank/DDBJ whole genome shotgun (WGS) entry which is preliminary data.</text>
</comment>
<dbReference type="Pfam" id="PF00271">
    <property type="entry name" value="Helicase_C"/>
    <property type="match status" value="1"/>
</dbReference>
<evidence type="ECO:0000256" key="7">
    <source>
        <dbReference type="HAMAP-Rule" id="MF_00968"/>
    </source>
</evidence>
<evidence type="ECO:0000256" key="1">
    <source>
        <dbReference type="ARBA" id="ARBA00022490"/>
    </source>
</evidence>
<keyword evidence="4 7" id="KW-0347">Helicase</keyword>
<dbReference type="eggNOG" id="COG0513">
    <property type="taxonomic scope" value="Bacteria"/>
</dbReference>
<dbReference type="SMART" id="SM00487">
    <property type="entry name" value="DEXDc"/>
    <property type="match status" value="1"/>
</dbReference>
<dbReference type="InterPro" id="IPR001650">
    <property type="entry name" value="Helicase_C-like"/>
</dbReference>
<keyword evidence="7" id="KW-0690">Ribosome biogenesis</keyword>